<feature type="compositionally biased region" description="Polar residues" evidence="1">
    <location>
        <begin position="26"/>
        <end position="37"/>
    </location>
</feature>
<feature type="non-terminal residue" evidence="2">
    <location>
        <position position="1"/>
    </location>
</feature>
<protein>
    <submittedName>
        <fullName evidence="2">Uncharacterized protein</fullName>
    </submittedName>
</protein>
<feature type="compositionally biased region" description="Low complexity" evidence="1">
    <location>
        <begin position="1"/>
        <end position="15"/>
    </location>
</feature>
<feature type="region of interest" description="Disordered" evidence="1">
    <location>
        <begin position="1"/>
        <end position="82"/>
    </location>
</feature>
<reference evidence="2" key="1">
    <citation type="journal article" date="2016" name="Gigascience">
        <title>De novo construction of an expanded transcriptome assembly for the western tarnished plant bug, Lygus hesperus.</title>
        <authorList>
            <person name="Tassone E.E."/>
            <person name="Geib S.M."/>
            <person name="Hall B."/>
            <person name="Fabrick J.A."/>
            <person name="Brent C.S."/>
            <person name="Hull J.J."/>
        </authorList>
    </citation>
    <scope>NUCLEOTIDE SEQUENCE</scope>
</reference>
<name>A0A146KM44_LYGHE</name>
<accession>A0A146KM44</accession>
<proteinExistence type="predicted"/>
<evidence type="ECO:0000256" key="1">
    <source>
        <dbReference type="SAM" id="MobiDB-lite"/>
    </source>
</evidence>
<feature type="compositionally biased region" description="Basic and acidic residues" evidence="1">
    <location>
        <begin position="59"/>
        <end position="70"/>
    </location>
</feature>
<dbReference type="EMBL" id="GDHC01020995">
    <property type="protein sequence ID" value="JAP97633.1"/>
    <property type="molecule type" value="Transcribed_RNA"/>
</dbReference>
<evidence type="ECO:0000313" key="2">
    <source>
        <dbReference type="EMBL" id="JAP97633.1"/>
    </source>
</evidence>
<feature type="compositionally biased region" description="Low complexity" evidence="1">
    <location>
        <begin position="38"/>
        <end position="57"/>
    </location>
</feature>
<sequence>AAAAAVTAVEGAPAEDGADIDGSGGTMTQESAEQQEQPTHTSGSSGAAASHGASPGGLKEPHAEHDRSTDCTRPASETVEEESRNYLASIGYIPYQGTARDRIWSIMDPQWSAKAPTIMSELDIAFGIAAKWITTQSMGWRPGLREWGYLYS</sequence>
<organism evidence="2">
    <name type="scientific">Lygus hesperus</name>
    <name type="common">Western plant bug</name>
    <dbReference type="NCBI Taxonomy" id="30085"/>
    <lineage>
        <taxon>Eukaryota</taxon>
        <taxon>Metazoa</taxon>
        <taxon>Ecdysozoa</taxon>
        <taxon>Arthropoda</taxon>
        <taxon>Hexapoda</taxon>
        <taxon>Insecta</taxon>
        <taxon>Pterygota</taxon>
        <taxon>Neoptera</taxon>
        <taxon>Paraneoptera</taxon>
        <taxon>Hemiptera</taxon>
        <taxon>Heteroptera</taxon>
        <taxon>Panheteroptera</taxon>
        <taxon>Cimicomorpha</taxon>
        <taxon>Miridae</taxon>
        <taxon>Mirini</taxon>
        <taxon>Lygus</taxon>
    </lineage>
</organism>
<gene>
    <name evidence="2" type="ORF">g.26330</name>
</gene>
<dbReference type="AlphaFoldDB" id="A0A146KM44"/>